<dbReference type="AlphaFoldDB" id="A0A2V1B067"/>
<protein>
    <recommendedName>
        <fullName evidence="4">SH3 domain-containing protein</fullName>
    </recommendedName>
</protein>
<evidence type="ECO:0000313" key="6">
    <source>
        <dbReference type="Proteomes" id="UP000244309"/>
    </source>
</evidence>
<dbReference type="OrthoDB" id="10255128at2759"/>
<organism evidence="5 6">
    <name type="scientific">Candidozyma haemuli</name>
    <dbReference type="NCBI Taxonomy" id="45357"/>
    <lineage>
        <taxon>Eukaryota</taxon>
        <taxon>Fungi</taxon>
        <taxon>Dikarya</taxon>
        <taxon>Ascomycota</taxon>
        <taxon>Saccharomycotina</taxon>
        <taxon>Pichiomycetes</taxon>
        <taxon>Metschnikowiaceae</taxon>
        <taxon>Candidozyma</taxon>
    </lineage>
</organism>
<evidence type="ECO:0000313" key="5">
    <source>
        <dbReference type="EMBL" id="PVH23697.1"/>
    </source>
</evidence>
<dbReference type="SMART" id="SM00326">
    <property type="entry name" value="SH3"/>
    <property type="match status" value="1"/>
</dbReference>
<dbReference type="GeneID" id="37009319"/>
<accession>A0A2V1B067</accession>
<dbReference type="STRING" id="45357.A0A2V1B067"/>
<dbReference type="GO" id="GO:0006897">
    <property type="term" value="P:endocytosis"/>
    <property type="evidence" value="ECO:0007669"/>
    <property type="project" value="InterPro"/>
</dbReference>
<sequence length="631" mass="72144">MSGLGKGLSSFGHSVKDKSTSFGHTVKDKSSSLGVSVKDHAYRRKNYNVDDDLLDHLYHNLKQSQKALKYISAQTDRFSKRYWPFVFRSMTRATKGFLDLTGENSLEFEDIAEYYDAFDKVSEFSESFAMHPKERQPTIPSVNFALTNFLFTIDQLREKVALDSEQLAKLVHSKNDEMRQQLKYSMKSLKLRTKRKIKYLDLQRKTEKLMKKNVPLDEKDQKELNSLEPKLQEAKNQYENINSRLKLTLPETVALLEEYVDTITKVIISSHEETYKQIESEIREFSVFHGFAIHEKLEGSEQYQALIDAWETAVTPTRLRIESFVTSIHDRNPEKLDEDIEDKDNTSKMYKAWSSAAHKVTDRSHKLKPKDHVNGIFNEDITADPLQSFLKYESQELNQSEDYHPSKTLKDTDVHVPERDVKAPPPLPPRDDLHPIALSPHIGVMASPNPGSWGDVTDSNDQPDSDSELSLSSDKSDDEESVLSSDMLAANVTPDQSVQKLKSIYNESKNDIKVAPITTSKWFQFSTRKNVFDKTNTVSYKLLELSKFFDTALSYPDGSNEVEEWVATRDFDGKEPGDLSFKEGDVLQVIVDLQKCTISHREKGDNWFVGATKSDGPRRVGFAPISYFGRN</sequence>
<dbReference type="PANTHER" id="PTHR47174">
    <property type="entry name" value="BRIDGING INTEGRATOR 3"/>
    <property type="match status" value="1"/>
</dbReference>
<feature type="domain" description="SH3" evidence="4">
    <location>
        <begin position="560"/>
        <end position="631"/>
    </location>
</feature>
<gene>
    <name evidence="5" type="ORF">CXQ85_003989</name>
</gene>
<keyword evidence="1 2" id="KW-0728">SH3 domain</keyword>
<dbReference type="GO" id="GO:0043332">
    <property type="term" value="C:mating projection tip"/>
    <property type="evidence" value="ECO:0007669"/>
    <property type="project" value="TreeGrafter"/>
</dbReference>
<evidence type="ECO:0000256" key="1">
    <source>
        <dbReference type="ARBA" id="ARBA00022443"/>
    </source>
</evidence>
<dbReference type="Gene3D" id="1.20.1270.60">
    <property type="entry name" value="Arfaptin homology (AH) domain/BAR domain"/>
    <property type="match status" value="1"/>
</dbReference>
<evidence type="ECO:0000259" key="4">
    <source>
        <dbReference type="PROSITE" id="PS50002"/>
    </source>
</evidence>
<evidence type="ECO:0000256" key="2">
    <source>
        <dbReference type="PROSITE-ProRule" id="PRU00192"/>
    </source>
</evidence>
<dbReference type="GO" id="GO:0097320">
    <property type="term" value="P:plasma membrane tubulation"/>
    <property type="evidence" value="ECO:0007669"/>
    <property type="project" value="TreeGrafter"/>
</dbReference>
<dbReference type="GO" id="GO:1990528">
    <property type="term" value="C:Rvs161p-Rvs167p complex"/>
    <property type="evidence" value="ECO:0007669"/>
    <property type="project" value="TreeGrafter"/>
</dbReference>
<name>A0A2V1B067_9ASCO</name>
<dbReference type="EMBL" id="PKFO01000011">
    <property type="protein sequence ID" value="PVH23697.1"/>
    <property type="molecule type" value="Genomic_DNA"/>
</dbReference>
<evidence type="ECO:0000256" key="3">
    <source>
        <dbReference type="SAM" id="MobiDB-lite"/>
    </source>
</evidence>
<dbReference type="PROSITE" id="PS50002">
    <property type="entry name" value="SH3"/>
    <property type="match status" value="1"/>
</dbReference>
<keyword evidence="6" id="KW-1185">Reference proteome</keyword>
<dbReference type="RefSeq" id="XP_025344637.1">
    <property type="nucleotide sequence ID" value="XM_025487621.1"/>
</dbReference>
<dbReference type="SUPFAM" id="SSF50044">
    <property type="entry name" value="SH3-domain"/>
    <property type="match status" value="1"/>
</dbReference>
<dbReference type="SUPFAM" id="SSF103657">
    <property type="entry name" value="BAR/IMD domain-like"/>
    <property type="match status" value="1"/>
</dbReference>
<dbReference type="GO" id="GO:0051666">
    <property type="term" value="P:actin cortical patch localization"/>
    <property type="evidence" value="ECO:0007669"/>
    <property type="project" value="InterPro"/>
</dbReference>
<dbReference type="Proteomes" id="UP000244309">
    <property type="component" value="Unassembled WGS sequence"/>
</dbReference>
<comment type="caution">
    <text evidence="5">The sequence shown here is derived from an EMBL/GenBank/DDBJ whole genome shotgun (WGS) entry which is preliminary data.</text>
</comment>
<dbReference type="GO" id="GO:0030479">
    <property type="term" value="C:actin cortical patch"/>
    <property type="evidence" value="ECO:0007669"/>
    <property type="project" value="TreeGrafter"/>
</dbReference>
<dbReference type="GO" id="GO:0008289">
    <property type="term" value="F:lipid binding"/>
    <property type="evidence" value="ECO:0007669"/>
    <property type="project" value="TreeGrafter"/>
</dbReference>
<proteinExistence type="predicted"/>
<dbReference type="InterPro" id="IPR036028">
    <property type="entry name" value="SH3-like_dom_sf"/>
</dbReference>
<feature type="compositionally biased region" description="Basic and acidic residues" evidence="3">
    <location>
        <begin position="401"/>
        <end position="422"/>
    </location>
</feature>
<dbReference type="InterPro" id="IPR027267">
    <property type="entry name" value="AH/BAR_dom_sf"/>
</dbReference>
<dbReference type="Pfam" id="PF07653">
    <property type="entry name" value="SH3_2"/>
    <property type="match status" value="1"/>
</dbReference>
<feature type="region of interest" description="Disordered" evidence="3">
    <location>
        <begin position="396"/>
        <end position="490"/>
    </location>
</feature>
<dbReference type="PANTHER" id="PTHR47174:SF1">
    <property type="entry name" value="REDUCED VIABILITY UPON STARVATION PROTEIN 167"/>
    <property type="match status" value="1"/>
</dbReference>
<dbReference type="VEuPathDB" id="FungiDB:CXQ85_003989"/>
<dbReference type="Gene3D" id="2.30.30.40">
    <property type="entry name" value="SH3 Domains"/>
    <property type="match status" value="1"/>
</dbReference>
<dbReference type="GO" id="GO:0031097">
    <property type="term" value="C:medial cortex"/>
    <property type="evidence" value="ECO:0007669"/>
    <property type="project" value="TreeGrafter"/>
</dbReference>
<dbReference type="InterPro" id="IPR001452">
    <property type="entry name" value="SH3_domain"/>
</dbReference>
<dbReference type="InterPro" id="IPR046982">
    <property type="entry name" value="BIN3/RVS161-like"/>
</dbReference>
<reference evidence="5 6" key="1">
    <citation type="submission" date="2017-12" db="EMBL/GenBank/DDBJ databases">
        <title>Genome Sequence of a Multidrug-Resistant Candida haemulonii Isolate from a Patient with Chronic Leg Ulcers in Israel.</title>
        <authorList>
            <person name="Chow N.A."/>
            <person name="Gade L."/>
            <person name="Batra D."/>
            <person name="Rowe L.A."/>
            <person name="Ben-Ami R."/>
            <person name="Loparev V.N."/>
            <person name="Litvintseva A.P."/>
        </authorList>
    </citation>
    <scope>NUCLEOTIDE SEQUENCE [LARGE SCALE GENOMIC DNA]</scope>
    <source>
        <strain evidence="5 6">B11899</strain>
    </source>
</reference>